<evidence type="ECO:0000313" key="2">
    <source>
        <dbReference type="EMBL" id="CAJ1058227.1"/>
    </source>
</evidence>
<sequence length="61" mass="7229">MVQLNPERRVKRKEEGISGSLSWKCPRHSGSWRMQGSNRYIREQERELKEEGVLAQFGRQV</sequence>
<evidence type="ECO:0000313" key="3">
    <source>
        <dbReference type="Proteomes" id="UP001178508"/>
    </source>
</evidence>
<dbReference type="AlphaFoldDB" id="A0AAV1FAQ8"/>
<feature type="compositionally biased region" description="Basic and acidic residues" evidence="1">
    <location>
        <begin position="1"/>
        <end position="16"/>
    </location>
</feature>
<dbReference type="EMBL" id="OY660869">
    <property type="protein sequence ID" value="CAJ1058227.1"/>
    <property type="molecule type" value="Genomic_DNA"/>
</dbReference>
<reference evidence="2" key="1">
    <citation type="submission" date="2023-08" db="EMBL/GenBank/DDBJ databases">
        <authorList>
            <person name="Alioto T."/>
            <person name="Alioto T."/>
            <person name="Gomez Garrido J."/>
        </authorList>
    </citation>
    <scope>NUCLEOTIDE SEQUENCE</scope>
</reference>
<organism evidence="2 3">
    <name type="scientific">Xyrichtys novacula</name>
    <name type="common">Pearly razorfish</name>
    <name type="synonym">Hemipteronotus novacula</name>
    <dbReference type="NCBI Taxonomy" id="13765"/>
    <lineage>
        <taxon>Eukaryota</taxon>
        <taxon>Metazoa</taxon>
        <taxon>Chordata</taxon>
        <taxon>Craniata</taxon>
        <taxon>Vertebrata</taxon>
        <taxon>Euteleostomi</taxon>
        <taxon>Actinopterygii</taxon>
        <taxon>Neopterygii</taxon>
        <taxon>Teleostei</taxon>
        <taxon>Neoteleostei</taxon>
        <taxon>Acanthomorphata</taxon>
        <taxon>Eupercaria</taxon>
        <taxon>Labriformes</taxon>
        <taxon>Labridae</taxon>
        <taxon>Xyrichtys</taxon>
    </lineage>
</organism>
<proteinExistence type="predicted"/>
<gene>
    <name evidence="2" type="ORF">XNOV1_A033243</name>
</gene>
<accession>A0AAV1FAQ8</accession>
<name>A0AAV1FAQ8_XYRNO</name>
<protein>
    <submittedName>
        <fullName evidence="2">Uncharacterized protein</fullName>
    </submittedName>
</protein>
<evidence type="ECO:0000256" key="1">
    <source>
        <dbReference type="SAM" id="MobiDB-lite"/>
    </source>
</evidence>
<dbReference type="Proteomes" id="UP001178508">
    <property type="component" value="Chromosome 6"/>
</dbReference>
<keyword evidence="3" id="KW-1185">Reference proteome</keyword>
<feature type="region of interest" description="Disordered" evidence="1">
    <location>
        <begin position="1"/>
        <end position="22"/>
    </location>
</feature>